<accession>A0A3N4E7Y4</accession>
<dbReference type="KEGG" id="spsr:EGC80_17390"/>
<keyword evidence="3" id="KW-1185">Reference proteome</keyword>
<dbReference type="EMBL" id="RKKB01000001">
    <property type="protein sequence ID" value="RPA34299.1"/>
    <property type="molecule type" value="Genomic_DNA"/>
</dbReference>
<name>A0A3N4E7Y4_9GAMM</name>
<evidence type="ECO:0000313" key="3">
    <source>
        <dbReference type="Proteomes" id="UP000273778"/>
    </source>
</evidence>
<reference evidence="2" key="3">
    <citation type="submission" date="2018-11" db="EMBL/GenBank/DDBJ databases">
        <authorList>
            <person name="Hwang Y.J."/>
            <person name="Hwang C.Y."/>
        </authorList>
    </citation>
    <scope>NUCLEOTIDE SEQUENCE</scope>
    <source>
        <strain evidence="2">R106</strain>
    </source>
</reference>
<organism evidence="2 4">
    <name type="scientific">Shewanella psychromarinicola</name>
    <dbReference type="NCBI Taxonomy" id="2487742"/>
    <lineage>
        <taxon>Bacteria</taxon>
        <taxon>Pseudomonadati</taxon>
        <taxon>Pseudomonadota</taxon>
        <taxon>Gammaproteobacteria</taxon>
        <taxon>Alteromonadales</taxon>
        <taxon>Shewanellaceae</taxon>
        <taxon>Shewanella</taxon>
    </lineage>
</organism>
<evidence type="ECO:0000313" key="4">
    <source>
        <dbReference type="Proteomes" id="UP000278855"/>
    </source>
</evidence>
<dbReference type="Proteomes" id="UP000273778">
    <property type="component" value="Chromosome"/>
</dbReference>
<dbReference type="Proteomes" id="UP000278855">
    <property type="component" value="Unassembled WGS sequence"/>
</dbReference>
<dbReference type="RefSeq" id="WP_124011567.1">
    <property type="nucleotide sequence ID" value="NZ_CP034073.1"/>
</dbReference>
<evidence type="ECO:0000313" key="1">
    <source>
        <dbReference type="EMBL" id="AZG36454.1"/>
    </source>
</evidence>
<dbReference type="AlphaFoldDB" id="A0A3N4E7Y4"/>
<proteinExistence type="predicted"/>
<protein>
    <recommendedName>
        <fullName evidence="5">Transcriptional regulator VspR</fullName>
    </recommendedName>
</protein>
<gene>
    <name evidence="2" type="ORF">EGC77_01010</name>
    <name evidence="1" type="ORF">EGC80_17390</name>
</gene>
<dbReference type="OrthoDB" id="9128705at2"/>
<reference evidence="4" key="2">
    <citation type="submission" date="2018-11" db="EMBL/GenBank/DDBJ databases">
        <title>Shewanella sp. R106.</title>
        <authorList>
            <person name="Hwang Y.J."/>
            <person name="Hwang C.Y."/>
        </authorList>
    </citation>
    <scope>NUCLEOTIDE SEQUENCE [LARGE SCALE GENOMIC DNA]</scope>
    <source>
        <strain evidence="4">R106</strain>
    </source>
</reference>
<evidence type="ECO:0000313" key="2">
    <source>
        <dbReference type="EMBL" id="RPA34299.1"/>
    </source>
</evidence>
<reference evidence="1 3" key="1">
    <citation type="submission" date="2018-11" db="EMBL/GenBank/DDBJ databases">
        <title>Shewanella sp. M2.</title>
        <authorList>
            <person name="Hwang Y.J."/>
            <person name="Hwang C.Y."/>
        </authorList>
    </citation>
    <scope>NUCLEOTIDE SEQUENCE [LARGE SCALE GENOMIC DNA]</scope>
    <source>
        <strain evidence="1 3">M2</strain>
    </source>
</reference>
<sequence length="169" mass="19513">MLDPVVAQVIEARNFDNFTTSDVRSAFLVLKKDPKLEPSCVRRMIYAELLKLVRKGWLKKNISKIKGPTRFSKTSIFDANYLQIKSISNESIAVTKTDVHHQKLLEKLVCYKAELLQSIGESEAYKEIYLDMPELVDEIQPKYHMARDNNTKLLGKIKAIEDIIRQRTT</sequence>
<dbReference type="EMBL" id="CP034073">
    <property type="protein sequence ID" value="AZG36454.1"/>
    <property type="molecule type" value="Genomic_DNA"/>
</dbReference>
<evidence type="ECO:0008006" key="5">
    <source>
        <dbReference type="Google" id="ProtNLM"/>
    </source>
</evidence>